<comment type="caution">
    <text evidence="2">The sequence shown here is derived from an EMBL/GenBank/DDBJ whole genome shotgun (WGS) entry which is preliminary data.</text>
</comment>
<organism evidence="2 3">
    <name type="scientific">Dunaliella salina</name>
    <name type="common">Green alga</name>
    <name type="synonym">Protococcus salinus</name>
    <dbReference type="NCBI Taxonomy" id="3046"/>
    <lineage>
        <taxon>Eukaryota</taxon>
        <taxon>Viridiplantae</taxon>
        <taxon>Chlorophyta</taxon>
        <taxon>core chlorophytes</taxon>
        <taxon>Chlorophyceae</taxon>
        <taxon>CS clade</taxon>
        <taxon>Chlamydomonadales</taxon>
        <taxon>Dunaliellaceae</taxon>
        <taxon>Dunaliella</taxon>
    </lineage>
</organism>
<evidence type="ECO:0000313" key="3">
    <source>
        <dbReference type="Proteomes" id="UP000815325"/>
    </source>
</evidence>
<sequence length="196" mass="21392">MCWHAQDHAHARDCEGAGVNAFMCVRLMVQLRVSMRSIKITFTFSLRISCTSNSNTNSCTPSRSSFQNSMGRKRRQPAWMQDDSYECAGDGVQSKTAGAVGPAIAEPLQVAGTGGEDSLTPYEKERQLVIQRNKQRMLELGIPMAAQELSAISAKAKAAPKAPKPKPKDVKPAKRSKRISGERAPETSLPEGDEED</sequence>
<dbReference type="Proteomes" id="UP000815325">
    <property type="component" value="Unassembled WGS sequence"/>
</dbReference>
<feature type="non-terminal residue" evidence="2">
    <location>
        <position position="196"/>
    </location>
</feature>
<feature type="region of interest" description="Disordered" evidence="1">
    <location>
        <begin position="152"/>
        <end position="196"/>
    </location>
</feature>
<keyword evidence="3" id="KW-1185">Reference proteome</keyword>
<protein>
    <submittedName>
        <fullName evidence="2">Uncharacterized protein</fullName>
    </submittedName>
</protein>
<evidence type="ECO:0000256" key="1">
    <source>
        <dbReference type="SAM" id="MobiDB-lite"/>
    </source>
</evidence>
<reference evidence="2" key="1">
    <citation type="submission" date="2017-08" db="EMBL/GenBank/DDBJ databases">
        <authorList>
            <person name="Polle J.E."/>
            <person name="Barry K."/>
            <person name="Cushman J."/>
            <person name="Schmutz J."/>
            <person name="Tran D."/>
            <person name="Hathwaick L.T."/>
            <person name="Yim W.C."/>
            <person name="Jenkins J."/>
            <person name="Mckie-Krisberg Z.M."/>
            <person name="Prochnik S."/>
            <person name="Lindquist E."/>
            <person name="Dockter R.B."/>
            <person name="Adam C."/>
            <person name="Molina H."/>
            <person name="Bunkerborg J."/>
            <person name="Jin E."/>
            <person name="Buchheim M."/>
            <person name="Magnuson J."/>
        </authorList>
    </citation>
    <scope>NUCLEOTIDE SEQUENCE</scope>
    <source>
        <strain evidence="2">CCAP 19/18</strain>
    </source>
</reference>
<accession>A0ABQ7FV86</accession>
<evidence type="ECO:0000313" key="2">
    <source>
        <dbReference type="EMBL" id="KAF5826300.1"/>
    </source>
</evidence>
<proteinExistence type="predicted"/>
<dbReference type="EMBL" id="MU071063">
    <property type="protein sequence ID" value="KAF5826300.1"/>
    <property type="molecule type" value="Genomic_DNA"/>
</dbReference>
<gene>
    <name evidence="2" type="ORF">DUNSADRAFT_3683</name>
</gene>
<name>A0ABQ7FV86_DUNSA</name>